<dbReference type="Gene3D" id="3.40.630.30">
    <property type="match status" value="1"/>
</dbReference>
<organism evidence="3 4">
    <name type="scientific">Okibacterium fritillariae</name>
    <dbReference type="NCBI Taxonomy" id="123320"/>
    <lineage>
        <taxon>Bacteria</taxon>
        <taxon>Bacillati</taxon>
        <taxon>Actinomycetota</taxon>
        <taxon>Actinomycetes</taxon>
        <taxon>Micrococcales</taxon>
        <taxon>Microbacteriaceae</taxon>
        <taxon>Okibacterium</taxon>
    </lineage>
</organism>
<dbReference type="PANTHER" id="PTHR31435">
    <property type="entry name" value="PROTEIN NATD1"/>
    <property type="match status" value="1"/>
</dbReference>
<evidence type="ECO:0000259" key="2">
    <source>
        <dbReference type="PROSITE" id="PS51729"/>
    </source>
</evidence>
<dbReference type="InterPro" id="IPR031165">
    <property type="entry name" value="GNAT_YJDJ"/>
</dbReference>
<protein>
    <submittedName>
        <fullName evidence="3">Predicted acetyltransferase, GNAT superfamily</fullName>
    </submittedName>
</protein>
<sequence length="137" mass="14731">MTDETSPETGNEAGTEANETGSAKTEANETGSAKTEANADDERVVRNDERERYELWRGNTLVGVADVREMNGATVFTHTGIRPEFQGAGSGSTLVKAALEDTVARGEKIVAGCSFVADYVAEHHEFDEHLASPDTLR</sequence>
<dbReference type="PROSITE" id="PS51729">
    <property type="entry name" value="GNAT_YJDJ"/>
    <property type="match status" value="1"/>
</dbReference>
<keyword evidence="4" id="KW-1185">Reference proteome</keyword>
<feature type="compositionally biased region" description="Basic and acidic residues" evidence="1">
    <location>
        <begin position="40"/>
        <end position="49"/>
    </location>
</feature>
<accession>A0A1T5KTL4</accession>
<feature type="compositionally biased region" description="Polar residues" evidence="1">
    <location>
        <begin position="17"/>
        <end position="35"/>
    </location>
</feature>
<keyword evidence="3" id="KW-0808">Transferase</keyword>
<dbReference type="InterPro" id="IPR016181">
    <property type="entry name" value="Acyl_CoA_acyltransferase"/>
</dbReference>
<dbReference type="CDD" id="cd04301">
    <property type="entry name" value="NAT_SF"/>
    <property type="match status" value="1"/>
</dbReference>
<name>A0A1T5KTL4_9MICO</name>
<dbReference type="RefSeq" id="WP_079728533.1">
    <property type="nucleotide sequence ID" value="NZ_FUZP01000003.1"/>
</dbReference>
<dbReference type="Proteomes" id="UP000190857">
    <property type="component" value="Unassembled WGS sequence"/>
</dbReference>
<gene>
    <name evidence="3" type="ORF">SAMN06309945_2488</name>
</gene>
<dbReference type="PANTHER" id="PTHR31435:SF10">
    <property type="entry name" value="BSR4717 PROTEIN"/>
    <property type="match status" value="1"/>
</dbReference>
<dbReference type="InterPro" id="IPR045057">
    <property type="entry name" value="Gcn5-rel_NAT"/>
</dbReference>
<dbReference type="Pfam" id="PF14542">
    <property type="entry name" value="Acetyltransf_CG"/>
    <property type="match status" value="1"/>
</dbReference>
<feature type="domain" description="N-acetyltransferase" evidence="2">
    <location>
        <begin position="45"/>
        <end position="131"/>
    </location>
</feature>
<dbReference type="OrthoDB" id="5405911at2"/>
<proteinExistence type="predicted"/>
<dbReference type="EMBL" id="FUZP01000003">
    <property type="protein sequence ID" value="SKC67122.1"/>
    <property type="molecule type" value="Genomic_DNA"/>
</dbReference>
<dbReference type="AlphaFoldDB" id="A0A1T5KTL4"/>
<evidence type="ECO:0000256" key="1">
    <source>
        <dbReference type="SAM" id="MobiDB-lite"/>
    </source>
</evidence>
<evidence type="ECO:0000313" key="3">
    <source>
        <dbReference type="EMBL" id="SKC67122.1"/>
    </source>
</evidence>
<reference evidence="3 4" key="1">
    <citation type="submission" date="2017-02" db="EMBL/GenBank/DDBJ databases">
        <authorList>
            <person name="Peterson S.W."/>
        </authorList>
    </citation>
    <scope>NUCLEOTIDE SEQUENCE [LARGE SCALE GENOMIC DNA]</scope>
    <source>
        <strain evidence="3 4">VKM Ac-2059</strain>
    </source>
</reference>
<dbReference type="STRING" id="123320.SAMN06309945_2488"/>
<dbReference type="GO" id="GO:0016740">
    <property type="term" value="F:transferase activity"/>
    <property type="evidence" value="ECO:0007669"/>
    <property type="project" value="UniProtKB-KW"/>
</dbReference>
<feature type="region of interest" description="Disordered" evidence="1">
    <location>
        <begin position="1"/>
        <end position="49"/>
    </location>
</feature>
<evidence type="ECO:0000313" key="4">
    <source>
        <dbReference type="Proteomes" id="UP000190857"/>
    </source>
</evidence>
<dbReference type="SUPFAM" id="SSF55729">
    <property type="entry name" value="Acyl-CoA N-acyltransferases (Nat)"/>
    <property type="match status" value="1"/>
</dbReference>